<dbReference type="InterPro" id="IPR022536">
    <property type="entry name" value="EspC"/>
</dbReference>
<protein>
    <submittedName>
        <fullName evidence="3">Excreted virulence factor EspC (Type VII ESX diderm)</fullName>
    </submittedName>
    <submittedName>
        <fullName evidence="1">Type VII secretion target</fullName>
    </submittedName>
</protein>
<dbReference type="GO" id="GO:0009306">
    <property type="term" value="P:protein secretion"/>
    <property type="evidence" value="ECO:0007669"/>
    <property type="project" value="InterPro"/>
</dbReference>
<dbReference type="Proteomes" id="UP001185792">
    <property type="component" value="Unassembled WGS sequence"/>
</dbReference>
<dbReference type="Proteomes" id="UP000225108">
    <property type="component" value="Unassembled WGS sequence"/>
</dbReference>
<dbReference type="EMBL" id="RBKV01000001">
    <property type="protein sequence ID" value="RKR94512.1"/>
    <property type="molecule type" value="Genomic_DNA"/>
</dbReference>
<sequence length="105" mass="10207">MSEITAVPAAIEAFGDTAALMSAAVASAGSINAAANIAQMVPVFGLIGQEFLLAFAGAQASHLLGVGQLAAVHAGTAAAALATASEFTDTDDGAGREFTAIQSAL</sequence>
<dbReference type="Pfam" id="PF10824">
    <property type="entry name" value="T7SS_ESX_EspC"/>
    <property type="match status" value="1"/>
</dbReference>
<evidence type="ECO:0000313" key="4">
    <source>
        <dbReference type="Proteomes" id="UP000225108"/>
    </source>
</evidence>
<keyword evidence="6" id="KW-1185">Reference proteome</keyword>
<dbReference type="EMBL" id="PEBD01000010">
    <property type="protein sequence ID" value="PHV65649.1"/>
    <property type="molecule type" value="Genomic_DNA"/>
</dbReference>
<dbReference type="Proteomes" id="UP000274762">
    <property type="component" value="Unassembled WGS sequence"/>
</dbReference>
<reference evidence="3 5" key="2">
    <citation type="submission" date="2018-10" db="EMBL/GenBank/DDBJ databases">
        <title>Sequencing the genomes of 1000 actinobacteria strains.</title>
        <authorList>
            <person name="Klenk H.-P."/>
        </authorList>
    </citation>
    <scope>NUCLEOTIDE SEQUENCE [LARGE SCALE GENOMIC DNA]</scope>
    <source>
        <strain evidence="3 5">DSM 44343</strain>
    </source>
</reference>
<gene>
    <name evidence="2" type="ORF">CSW57_18090</name>
    <name evidence="3" type="ORF">DFJ75_1308</name>
    <name evidence="1" type="ORF">R4198_00830</name>
</gene>
<evidence type="ECO:0000313" key="6">
    <source>
        <dbReference type="Proteomes" id="UP001185792"/>
    </source>
</evidence>
<reference evidence="2 4" key="1">
    <citation type="submission" date="2017-10" db="EMBL/GenBank/DDBJ databases">
        <title>The draft genome sequence of Williamsia sp. BULT 1.1 isolated from the semi-arid grassland soils from South Africa.</title>
        <authorList>
            <person name="Kabwe M.H."/>
            <person name="Govender N."/>
            <person name="Mutseka Lunga P."/>
            <person name="Vikram S."/>
            <person name="Makhalanyane T.P."/>
        </authorList>
    </citation>
    <scope>NUCLEOTIDE SEQUENCE [LARGE SCALE GENOMIC DNA]</scope>
    <source>
        <strain evidence="2 4">BULT 1.1</strain>
    </source>
</reference>
<organism evidence="2 4">
    <name type="scientific">Williamsia marianensis</name>
    <dbReference type="NCBI Taxonomy" id="85044"/>
    <lineage>
        <taxon>Bacteria</taxon>
        <taxon>Bacillati</taxon>
        <taxon>Actinomycetota</taxon>
        <taxon>Actinomycetes</taxon>
        <taxon>Mycobacteriales</taxon>
        <taxon>Nocardiaceae</taxon>
        <taxon>Williamsia</taxon>
    </lineage>
</organism>
<evidence type="ECO:0000313" key="5">
    <source>
        <dbReference type="Proteomes" id="UP000274762"/>
    </source>
</evidence>
<evidence type="ECO:0000313" key="2">
    <source>
        <dbReference type="EMBL" id="PHV65649.1"/>
    </source>
</evidence>
<reference evidence="1 6" key="3">
    <citation type="submission" date="2023-10" db="EMBL/GenBank/DDBJ databases">
        <title>Development of a sustainable strategy for remediation of hydrocarbon-contaminated territories based on the waste exchange concept.</title>
        <authorList>
            <person name="Krivoruchko A."/>
        </authorList>
    </citation>
    <scope>NUCLEOTIDE SEQUENCE [LARGE SCALE GENOMIC DNA]</scope>
    <source>
        <strain evidence="1 6">IEGM 1236</strain>
    </source>
</reference>
<dbReference type="EMBL" id="JAWLUM010000001">
    <property type="protein sequence ID" value="MDV7132219.1"/>
    <property type="molecule type" value="Genomic_DNA"/>
</dbReference>
<evidence type="ECO:0000313" key="1">
    <source>
        <dbReference type="EMBL" id="MDV7132219.1"/>
    </source>
</evidence>
<dbReference type="AlphaFoldDB" id="A0A2G3PIL2"/>
<dbReference type="RefSeq" id="WP_023955911.1">
    <property type="nucleotide sequence ID" value="NZ_CBCRXS010000009.1"/>
</dbReference>
<accession>A0A2G3PIL2</accession>
<name>A0A2G3PIL2_WILMA</name>
<comment type="caution">
    <text evidence="2">The sequence shown here is derived from an EMBL/GenBank/DDBJ whole genome shotgun (WGS) entry which is preliminary data.</text>
</comment>
<dbReference type="OrthoDB" id="4565343at2"/>
<accession>A0A495K1Y9</accession>
<evidence type="ECO:0000313" key="3">
    <source>
        <dbReference type="EMBL" id="RKR94512.1"/>
    </source>
</evidence>
<proteinExistence type="predicted"/>